<comment type="caution">
    <text evidence="2">The sequence shown here is derived from an EMBL/GenBank/DDBJ whole genome shotgun (WGS) entry which is preliminary data.</text>
</comment>
<dbReference type="EMBL" id="JAUFPT010000046">
    <property type="protein sequence ID" value="MDN3571812.1"/>
    <property type="molecule type" value="Genomic_DNA"/>
</dbReference>
<evidence type="ECO:0000313" key="2">
    <source>
        <dbReference type="EMBL" id="MDN3571812.1"/>
    </source>
</evidence>
<feature type="chain" id="PRO_5045408648" description="Pectate lyase superfamily protein domain-containing protein" evidence="1">
    <location>
        <begin position="25"/>
        <end position="554"/>
    </location>
</feature>
<proteinExistence type="predicted"/>
<reference evidence="3" key="1">
    <citation type="journal article" date="2019" name="Int. J. Syst. Evol. Microbiol.">
        <title>The Global Catalogue of Microorganisms (GCM) 10K type strain sequencing project: providing services to taxonomists for standard genome sequencing and annotation.</title>
        <authorList>
            <consortium name="The Broad Institute Genomics Platform"/>
            <consortium name="The Broad Institute Genome Sequencing Center for Infectious Disease"/>
            <person name="Wu L."/>
            <person name="Ma J."/>
        </authorList>
    </citation>
    <scope>NUCLEOTIDE SEQUENCE [LARGE SCALE GENOMIC DNA]</scope>
    <source>
        <strain evidence="3">CECT 7806</strain>
    </source>
</reference>
<evidence type="ECO:0000313" key="3">
    <source>
        <dbReference type="Proteomes" id="UP001244297"/>
    </source>
</evidence>
<feature type="signal peptide" evidence="1">
    <location>
        <begin position="1"/>
        <end position="24"/>
    </location>
</feature>
<dbReference type="RefSeq" id="WP_238291858.1">
    <property type="nucleotide sequence ID" value="NZ_BPQS01000046.1"/>
</dbReference>
<organism evidence="2 3">
    <name type="scientific">Methylobacterium longum</name>
    <dbReference type="NCBI Taxonomy" id="767694"/>
    <lineage>
        <taxon>Bacteria</taxon>
        <taxon>Pseudomonadati</taxon>
        <taxon>Pseudomonadota</taxon>
        <taxon>Alphaproteobacteria</taxon>
        <taxon>Hyphomicrobiales</taxon>
        <taxon>Methylobacteriaceae</taxon>
        <taxon>Methylobacterium</taxon>
    </lineage>
</organism>
<dbReference type="Proteomes" id="UP001244297">
    <property type="component" value="Unassembled WGS sequence"/>
</dbReference>
<evidence type="ECO:0000256" key="1">
    <source>
        <dbReference type="SAM" id="SignalP"/>
    </source>
</evidence>
<name>A0ABT8AQ33_9HYPH</name>
<keyword evidence="1" id="KW-0732">Signal</keyword>
<protein>
    <recommendedName>
        <fullName evidence="4">Pectate lyase superfamily protein domain-containing protein</fullName>
    </recommendedName>
</protein>
<sequence>MRITIIRLLAAILVGASGFAPAHAAGPSGPGILLPAFIAGEIDLTSYSGVRRGVLSTAARTANGVALQAALDDADTNGKCLRVPAGRFEYIATGVQNGRNAGLQVKKGVRCLIGAGSISGGTMFVNYATNHPALTLGDIGLSSAGYTYGGRYGGFAVGHGVSQTGQASADGLLVGNYYNSYFDDILVTPFGDGFNHANVGLEVGTSLSNFFFQNVIGAVTVKSGSVNGLKWNANGTGNSWRSLYVGAGTAGAATYGSRQAFSSYPVWFNTPGAEIGSFDQLNIEWSITGANLALLRNDSLGLKVQYMHLEGDQLSGFNAGVLHGVIGRTKIDMLRMLDVYIASAGGATGTPRILSSYGDSRFTIDQLYVTWAGAGANAEAVASIPFVLYADDATIVGRKPFVNVGSFDINGNTGAFSLDANTAGTAPGTNGAISGFESYRFNKARSQTEGASIEMANANLTVYGQHRRAKVRVTTALTAARSLTLAGTVASAAPGLASSRAAGDIVEVHRIGAGAFDLTVLAHDGTTVLYTFSGSASAGTAKSFEWSGSAWTVL</sequence>
<evidence type="ECO:0008006" key="4">
    <source>
        <dbReference type="Google" id="ProtNLM"/>
    </source>
</evidence>
<gene>
    <name evidence="2" type="ORF">QWZ18_14400</name>
</gene>
<keyword evidence="3" id="KW-1185">Reference proteome</keyword>
<accession>A0ABT8AQ33</accession>